<dbReference type="Gene3D" id="3.40.50.720">
    <property type="entry name" value="NAD(P)-binding Rossmann-like Domain"/>
    <property type="match status" value="1"/>
</dbReference>
<organism evidence="5 6">
    <name type="scientific">Schaalia hyovaginalis</name>
    <dbReference type="NCBI Taxonomy" id="29316"/>
    <lineage>
        <taxon>Bacteria</taxon>
        <taxon>Bacillati</taxon>
        <taxon>Actinomycetota</taxon>
        <taxon>Actinomycetes</taxon>
        <taxon>Actinomycetales</taxon>
        <taxon>Actinomycetaceae</taxon>
        <taxon>Schaalia</taxon>
    </lineage>
</organism>
<dbReference type="RefSeq" id="WP_184452667.1">
    <property type="nucleotide sequence ID" value="NZ_JACHMK010000001.1"/>
</dbReference>
<dbReference type="Pfam" id="PF18317">
    <property type="entry name" value="SDH_C"/>
    <property type="match status" value="1"/>
</dbReference>
<dbReference type="InterPro" id="IPR046346">
    <property type="entry name" value="Aminoacid_DH-like_N_sf"/>
</dbReference>
<dbReference type="PANTHER" id="PTHR21089:SF1">
    <property type="entry name" value="BIFUNCTIONAL 3-DEHYDROQUINATE DEHYDRATASE_SHIKIMATE DEHYDROGENASE, CHLOROPLASTIC"/>
    <property type="match status" value="1"/>
</dbReference>
<dbReference type="SUPFAM" id="SSF51735">
    <property type="entry name" value="NAD(P)-binding Rossmann-fold domains"/>
    <property type="match status" value="1"/>
</dbReference>
<dbReference type="EMBL" id="JACHMK010000001">
    <property type="protein sequence ID" value="MBB6334724.1"/>
    <property type="molecule type" value="Genomic_DNA"/>
</dbReference>
<dbReference type="NCBIfam" id="NF001311">
    <property type="entry name" value="PRK00258.1-3"/>
    <property type="match status" value="1"/>
</dbReference>
<proteinExistence type="predicted"/>
<dbReference type="SUPFAM" id="SSF53223">
    <property type="entry name" value="Aminoacid dehydrogenase-like, N-terminal domain"/>
    <property type="match status" value="1"/>
</dbReference>
<evidence type="ECO:0000313" key="5">
    <source>
        <dbReference type="EMBL" id="MBB6334724.1"/>
    </source>
</evidence>
<dbReference type="Pfam" id="PF08501">
    <property type="entry name" value="Shikimate_dh_N"/>
    <property type="match status" value="1"/>
</dbReference>
<keyword evidence="2" id="KW-0057">Aromatic amino acid biosynthesis</keyword>
<dbReference type="InterPro" id="IPR036291">
    <property type="entry name" value="NAD(P)-bd_dom_sf"/>
</dbReference>
<dbReference type="EC" id="1.1.1.25" evidence="5"/>
<dbReference type="GO" id="GO:0050661">
    <property type="term" value="F:NADP binding"/>
    <property type="evidence" value="ECO:0007669"/>
    <property type="project" value="TreeGrafter"/>
</dbReference>
<comment type="pathway">
    <text evidence="1">Metabolic intermediate biosynthesis; chorismate biosynthesis; chorismate from D-erythrose 4-phosphate and phosphoenolpyruvate: step 4/7.</text>
</comment>
<dbReference type="GO" id="GO:0004764">
    <property type="term" value="F:shikimate 3-dehydrogenase (NADP+) activity"/>
    <property type="evidence" value="ECO:0007669"/>
    <property type="project" value="UniProtKB-EC"/>
</dbReference>
<gene>
    <name evidence="5" type="ORF">HD592_001289</name>
</gene>
<dbReference type="Gene3D" id="3.40.50.10860">
    <property type="entry name" value="Leucine Dehydrogenase, chain A, domain 1"/>
    <property type="match status" value="1"/>
</dbReference>
<evidence type="ECO:0000259" key="3">
    <source>
        <dbReference type="Pfam" id="PF08501"/>
    </source>
</evidence>
<sequence>MRWAAVIGSPIAHSLSPILHRAAWDGLGLPAEWRYERIETGLDGLGARLSSLDDDCLGLSVTMPCKRAVLDYCDAVDPVGAAVGAVNTLVPSAGILTGFNTDVHGIAEALREAVGAAGITPHRALVLGSGATAASALAALGTLGVADLSVAARRFGGPASILAAASRLGVAVEQVMWGDGDAVRRAIDAADVVVSTLPAGVADDFARTIAPTGRRAFLDVVYAPRRTPLLESFKNGGAAIAHGLDMLVHQAALQVRLMTGSDPDLDRMKAALEPWR</sequence>
<dbReference type="InterPro" id="IPR041121">
    <property type="entry name" value="SDH_C"/>
</dbReference>
<dbReference type="PANTHER" id="PTHR21089">
    <property type="entry name" value="SHIKIMATE DEHYDROGENASE"/>
    <property type="match status" value="1"/>
</dbReference>
<protein>
    <submittedName>
        <fullName evidence="5">Shikimate dehydrogenase</fullName>
        <ecNumber evidence="5">1.1.1.25</ecNumber>
    </submittedName>
</protein>
<dbReference type="GO" id="GO:0009073">
    <property type="term" value="P:aromatic amino acid family biosynthetic process"/>
    <property type="evidence" value="ECO:0007669"/>
    <property type="project" value="UniProtKB-KW"/>
</dbReference>
<dbReference type="GO" id="GO:0019632">
    <property type="term" value="P:shikimate metabolic process"/>
    <property type="evidence" value="ECO:0007669"/>
    <property type="project" value="TreeGrafter"/>
</dbReference>
<accession>A0A923E726</accession>
<reference evidence="5" key="1">
    <citation type="submission" date="2020-08" db="EMBL/GenBank/DDBJ databases">
        <title>Sequencing the genomes of 1000 actinobacteria strains.</title>
        <authorList>
            <person name="Klenk H.-P."/>
        </authorList>
    </citation>
    <scope>NUCLEOTIDE SEQUENCE</scope>
    <source>
        <strain evidence="5">DSM 10695</strain>
    </source>
</reference>
<dbReference type="GO" id="GO:0009423">
    <property type="term" value="P:chorismate biosynthetic process"/>
    <property type="evidence" value="ECO:0007669"/>
    <property type="project" value="TreeGrafter"/>
</dbReference>
<dbReference type="Proteomes" id="UP000617426">
    <property type="component" value="Unassembled WGS sequence"/>
</dbReference>
<keyword evidence="2" id="KW-0028">Amino-acid biosynthesis</keyword>
<dbReference type="AlphaFoldDB" id="A0A923E726"/>
<feature type="domain" description="Shikimate dehydrogenase substrate binding N-terminal" evidence="3">
    <location>
        <begin position="6"/>
        <end position="89"/>
    </location>
</feature>
<evidence type="ECO:0000259" key="4">
    <source>
        <dbReference type="Pfam" id="PF18317"/>
    </source>
</evidence>
<dbReference type="InterPro" id="IPR022893">
    <property type="entry name" value="Shikimate_DH_fam"/>
</dbReference>
<dbReference type="GO" id="GO:0005829">
    <property type="term" value="C:cytosol"/>
    <property type="evidence" value="ECO:0007669"/>
    <property type="project" value="TreeGrafter"/>
</dbReference>
<evidence type="ECO:0000256" key="2">
    <source>
        <dbReference type="ARBA" id="ARBA00023141"/>
    </source>
</evidence>
<keyword evidence="6" id="KW-1185">Reference proteome</keyword>
<dbReference type="InterPro" id="IPR013708">
    <property type="entry name" value="Shikimate_DH-bd_N"/>
</dbReference>
<keyword evidence="5" id="KW-0560">Oxidoreductase</keyword>
<feature type="domain" description="SDH C-terminal" evidence="4">
    <location>
        <begin position="243"/>
        <end position="273"/>
    </location>
</feature>
<name>A0A923E726_9ACTO</name>
<evidence type="ECO:0000313" key="6">
    <source>
        <dbReference type="Proteomes" id="UP000617426"/>
    </source>
</evidence>
<evidence type="ECO:0000256" key="1">
    <source>
        <dbReference type="ARBA" id="ARBA00004871"/>
    </source>
</evidence>
<comment type="caution">
    <text evidence="5">The sequence shown here is derived from an EMBL/GenBank/DDBJ whole genome shotgun (WGS) entry which is preliminary data.</text>
</comment>